<dbReference type="VEuPathDB" id="VectorBase:AALF018616"/>
<comment type="similarity">
    <text evidence="1">Belongs to the Luc7 family.</text>
</comment>
<dbReference type="GeneID" id="109413590"/>
<dbReference type="VEuPathDB" id="VectorBase:AALFPA_059979"/>
<feature type="compositionally biased region" description="Basic residues" evidence="3">
    <location>
        <begin position="311"/>
        <end position="321"/>
    </location>
</feature>
<dbReference type="RefSeq" id="XP_062698580.1">
    <property type="nucleotide sequence ID" value="XM_062842596.1"/>
</dbReference>
<evidence type="ECO:0000256" key="2">
    <source>
        <dbReference type="SAM" id="Coils"/>
    </source>
</evidence>
<dbReference type="RefSeq" id="XP_062698653.1">
    <property type="nucleotide sequence ID" value="XM_062842669.1"/>
</dbReference>
<feature type="region of interest" description="Disordered" evidence="3">
    <location>
        <begin position="232"/>
        <end position="321"/>
    </location>
</feature>
<feature type="compositionally biased region" description="Basic and acidic residues" evidence="3">
    <location>
        <begin position="232"/>
        <end position="310"/>
    </location>
</feature>
<evidence type="ECO:0000313" key="4">
    <source>
        <dbReference type="EMBL" id="JAC10952.1"/>
    </source>
</evidence>
<dbReference type="GO" id="GO:0006376">
    <property type="term" value="P:mRNA splice site recognition"/>
    <property type="evidence" value="ECO:0007669"/>
    <property type="project" value="InterPro"/>
</dbReference>
<dbReference type="VEuPathDB" id="VectorBase:AALC636_019530"/>
<dbReference type="InterPro" id="IPR038078">
    <property type="entry name" value="PhoU-like_sf"/>
</dbReference>
<dbReference type="OMA" id="HIAYTRI"/>
<dbReference type="GO" id="GO:0005685">
    <property type="term" value="C:U1 snRNP"/>
    <property type="evidence" value="ECO:0007669"/>
    <property type="project" value="InterPro"/>
</dbReference>
<dbReference type="VEuPathDB" id="VectorBase:AALC636_013861"/>
<reference evidence="6" key="2">
    <citation type="journal article" date="2015" name="Proc. Natl. Acad. Sci. U.S.A.">
        <title>Genome sequence of the Asian Tiger mosquito, Aedes albopictus, reveals insights into its biology, genetics, and evolution.</title>
        <authorList>
            <person name="Chen X.G."/>
            <person name="Jiang X."/>
            <person name="Gu J."/>
            <person name="Xu M."/>
            <person name="Wu Y."/>
            <person name="Deng Y."/>
            <person name="Zhang C."/>
            <person name="Bonizzoni M."/>
            <person name="Dermauw W."/>
            <person name="Vontas J."/>
            <person name="Armbruster P."/>
            <person name="Huang X."/>
            <person name="Yang Y."/>
            <person name="Zhang H."/>
            <person name="He W."/>
            <person name="Peng H."/>
            <person name="Liu Y."/>
            <person name="Wu K."/>
            <person name="Chen J."/>
            <person name="Lirakis M."/>
            <person name="Topalis P."/>
            <person name="Van Leeuwen T."/>
            <person name="Hall A.B."/>
            <person name="Jiang X."/>
            <person name="Thorpe C."/>
            <person name="Mueller R.L."/>
            <person name="Sun C."/>
            <person name="Waterhouse R.M."/>
            <person name="Yan G."/>
            <person name="Tu Z.J."/>
            <person name="Fang X."/>
            <person name="James A.A."/>
        </authorList>
    </citation>
    <scope>NUCLEOTIDE SEQUENCE [LARGE SCALE GENOMIC DNA]</scope>
    <source>
        <strain evidence="6">Foshan</strain>
    </source>
</reference>
<feature type="coiled-coil region" evidence="2">
    <location>
        <begin position="120"/>
        <end position="173"/>
    </location>
</feature>
<dbReference type="GO" id="GO:0003729">
    <property type="term" value="F:mRNA binding"/>
    <property type="evidence" value="ECO:0007669"/>
    <property type="project" value="InterPro"/>
</dbReference>
<sequence length="321" mass="38807">MDVARQLLDELMGRNRNLDPSVKTKELNWEDEEFCTYFMVKFCPHELFVNTRADLGQCGKLHDEEAKKLFDAAKQCRKKIQYEEDFLRFCTNMINEVDRKIVKGQQRLLLMNSKLEARPVSKQQEQINTMNEKIEKLLREAEEAGIRGDVDQAQSLMQMSDQLKEEKDELIKQHESNGWSVTAEYAASQEKQMEVCQVCGAFLIVGDAQQRIDDHLTGKQHLGYSKLRQAVEEMMEARKKPSPRPDERRRDDDRRRDRRRDDHRPRDRDDRFKRDDRRRDRRDFRDRDYERHERRDRDRGDRDYERQYKRSERHRSRSRSH</sequence>
<proteinExistence type="evidence at transcript level"/>
<dbReference type="Pfam" id="PF03194">
    <property type="entry name" value="LUC7"/>
    <property type="match status" value="1"/>
</dbReference>
<dbReference type="EnsemblMetazoa" id="AALFPA23_018494.R27130">
    <property type="protein sequence ID" value="AALFPA23_018494.P27130"/>
    <property type="gene ID" value="AALFPA23_018494"/>
</dbReference>
<dbReference type="Gene3D" id="1.20.58.220">
    <property type="entry name" value="Phosphate transport system protein phou homolog 2, domain 2"/>
    <property type="match status" value="1"/>
</dbReference>
<keyword evidence="2" id="KW-0175">Coiled coil</keyword>
<name>A0A023ENH0_AEDAL</name>
<keyword evidence="6" id="KW-1185">Reference proteome</keyword>
<dbReference type="Proteomes" id="UP000069940">
    <property type="component" value="Unassembled WGS sequence"/>
</dbReference>
<accession>A0A023ENH0</accession>
<evidence type="ECO:0000256" key="1">
    <source>
        <dbReference type="ARBA" id="ARBA00005655"/>
    </source>
</evidence>
<reference evidence="4" key="1">
    <citation type="journal article" date="2014" name="PLoS Negl. Trop. Dis.">
        <title>Identification and characterization of seminal fluid proteins in the Asian tiger mosquito, Aedes albopictus.</title>
        <authorList>
            <person name="Boes K.E."/>
            <person name="Ribeiro J.M."/>
            <person name="Wong A."/>
            <person name="Harrington L.C."/>
            <person name="Wolfner M.F."/>
            <person name="Sirot L.K."/>
        </authorList>
    </citation>
    <scope>NUCLEOTIDE SEQUENCE</scope>
    <source>
        <tissue evidence="4">Reproductive organs</tissue>
    </source>
</reference>
<evidence type="ECO:0000313" key="5">
    <source>
        <dbReference type="EnsemblMetazoa" id="AALFPA23_016071.P23429"/>
    </source>
</evidence>
<dbReference type="OrthoDB" id="10266921at2759"/>
<evidence type="ECO:0000313" key="6">
    <source>
        <dbReference type="Proteomes" id="UP000069940"/>
    </source>
</evidence>
<dbReference type="EMBL" id="GAPW01002646">
    <property type="protein sequence ID" value="JAC10952.1"/>
    <property type="molecule type" value="mRNA"/>
</dbReference>
<dbReference type="AlphaFoldDB" id="A0A023ENH0"/>
<evidence type="ECO:0000256" key="3">
    <source>
        <dbReference type="SAM" id="MobiDB-lite"/>
    </source>
</evidence>
<protein>
    <submittedName>
        <fullName evidence="4">Putative luc7-like 3</fullName>
    </submittedName>
</protein>
<dbReference type="InterPro" id="IPR004882">
    <property type="entry name" value="Luc7-rel"/>
</dbReference>
<organism evidence="4">
    <name type="scientific">Aedes albopictus</name>
    <name type="common">Asian tiger mosquito</name>
    <name type="synonym">Stegomyia albopicta</name>
    <dbReference type="NCBI Taxonomy" id="7160"/>
    <lineage>
        <taxon>Eukaryota</taxon>
        <taxon>Metazoa</taxon>
        <taxon>Ecdysozoa</taxon>
        <taxon>Arthropoda</taxon>
        <taxon>Hexapoda</taxon>
        <taxon>Insecta</taxon>
        <taxon>Pterygota</taxon>
        <taxon>Neoptera</taxon>
        <taxon>Endopterygota</taxon>
        <taxon>Diptera</taxon>
        <taxon>Nematocera</taxon>
        <taxon>Culicoidea</taxon>
        <taxon>Culicidae</taxon>
        <taxon>Culicinae</taxon>
        <taxon>Aedini</taxon>
        <taxon>Aedes</taxon>
        <taxon>Stegomyia</taxon>
    </lineage>
</organism>
<reference evidence="5" key="3">
    <citation type="submission" date="2025-05" db="UniProtKB">
        <authorList>
            <consortium name="EnsemblMetazoa"/>
        </authorList>
    </citation>
    <scope>IDENTIFICATION</scope>
    <source>
        <strain evidence="5">Foshan</strain>
    </source>
</reference>
<dbReference type="PANTHER" id="PTHR12375">
    <property type="entry name" value="RNA-BINDING PROTEIN LUC7-RELATED"/>
    <property type="match status" value="1"/>
</dbReference>
<dbReference type="EnsemblMetazoa" id="AALFPA23_016071.R23429">
    <property type="protein sequence ID" value="AALFPA23_016071.P23429"/>
    <property type="gene ID" value="AALFPA23_016071"/>
</dbReference>
<dbReference type="GeneID" id="109401259"/>